<dbReference type="AlphaFoldDB" id="A0A0G2E975"/>
<dbReference type="GO" id="GO:0000932">
    <property type="term" value="C:P-body"/>
    <property type="evidence" value="ECO:0007669"/>
    <property type="project" value="TreeGrafter"/>
</dbReference>
<feature type="region of interest" description="Disordered" evidence="9">
    <location>
        <begin position="536"/>
        <end position="571"/>
    </location>
</feature>
<dbReference type="InterPro" id="IPR000086">
    <property type="entry name" value="NUDIX_hydrolase_dom"/>
</dbReference>
<feature type="compositionally biased region" description="Polar residues" evidence="9">
    <location>
        <begin position="591"/>
        <end position="604"/>
    </location>
</feature>
<dbReference type="Gene3D" id="3.90.79.10">
    <property type="entry name" value="Nucleoside Triphosphate Pyrophosphohydrolase"/>
    <property type="match status" value="1"/>
</dbReference>
<keyword evidence="5" id="KW-0479">Metal-binding</keyword>
<dbReference type="InterPro" id="IPR015797">
    <property type="entry name" value="NUDIX_hydrolase-like_dom_sf"/>
</dbReference>
<dbReference type="Pfam" id="PF05026">
    <property type="entry name" value="DCP2"/>
    <property type="match status" value="1"/>
</dbReference>
<dbReference type="PROSITE" id="PS00893">
    <property type="entry name" value="NUDIX_BOX"/>
    <property type="match status" value="1"/>
</dbReference>
<feature type="compositionally biased region" description="Polar residues" evidence="9">
    <location>
        <begin position="489"/>
        <end position="499"/>
    </location>
</feature>
<feature type="region of interest" description="Disordered" evidence="9">
    <location>
        <begin position="464"/>
        <end position="499"/>
    </location>
</feature>
<feature type="compositionally biased region" description="Basic and acidic residues" evidence="9">
    <location>
        <begin position="605"/>
        <end position="615"/>
    </location>
</feature>
<organism evidence="11 12">
    <name type="scientific">Phaeomoniella chlamydospora</name>
    <name type="common">Phaeoacremonium chlamydosporum</name>
    <dbReference type="NCBI Taxonomy" id="158046"/>
    <lineage>
        <taxon>Eukaryota</taxon>
        <taxon>Fungi</taxon>
        <taxon>Dikarya</taxon>
        <taxon>Ascomycota</taxon>
        <taxon>Pezizomycotina</taxon>
        <taxon>Eurotiomycetes</taxon>
        <taxon>Chaetothyriomycetidae</taxon>
        <taxon>Phaeomoniellales</taxon>
        <taxon>Phaeomoniellaceae</taxon>
        <taxon>Phaeomoniella</taxon>
    </lineage>
</organism>
<evidence type="ECO:0000259" key="10">
    <source>
        <dbReference type="PROSITE" id="PS51462"/>
    </source>
</evidence>
<evidence type="ECO:0000256" key="6">
    <source>
        <dbReference type="ARBA" id="ARBA00022801"/>
    </source>
</evidence>
<dbReference type="FunFam" id="1.10.10.1050:FF:000003">
    <property type="entry name" value="Decapping enzyme Dcp2, putative"/>
    <property type="match status" value="1"/>
</dbReference>
<dbReference type="SMART" id="SM01125">
    <property type="entry name" value="DCP2"/>
    <property type="match status" value="1"/>
</dbReference>
<accession>A0A0G2E975</accession>
<dbReference type="PANTHER" id="PTHR23114">
    <property type="entry name" value="M7GPPPN-MRNA HYDROLASE"/>
    <property type="match status" value="1"/>
</dbReference>
<feature type="compositionally biased region" description="Polar residues" evidence="9">
    <location>
        <begin position="536"/>
        <end position="567"/>
    </location>
</feature>
<dbReference type="Gene3D" id="1.10.10.1050">
    <property type="entry name" value="Dcp2, box A domain"/>
    <property type="match status" value="1"/>
</dbReference>
<dbReference type="EMBL" id="LCWF01000114">
    <property type="protein sequence ID" value="KKY18881.1"/>
    <property type="molecule type" value="Genomic_DNA"/>
</dbReference>
<dbReference type="SUPFAM" id="SSF55811">
    <property type="entry name" value="Nudix"/>
    <property type="match status" value="1"/>
</dbReference>
<evidence type="ECO:0000256" key="5">
    <source>
        <dbReference type="ARBA" id="ARBA00022723"/>
    </source>
</evidence>
<dbReference type="InterPro" id="IPR036189">
    <property type="entry name" value="DCP2_BoxA_sf"/>
</dbReference>
<dbReference type="InterPro" id="IPR007722">
    <property type="entry name" value="DCP2_BoxA"/>
</dbReference>
<feature type="region of interest" description="Disordered" evidence="9">
    <location>
        <begin position="627"/>
        <end position="686"/>
    </location>
</feature>
<feature type="domain" description="Nudix hydrolase" evidence="10">
    <location>
        <begin position="90"/>
        <end position="224"/>
    </location>
</feature>
<comment type="similarity">
    <text evidence="3">Belongs to the Nudix hydrolase family. DCP2 subfamily.</text>
</comment>
<dbReference type="FunFam" id="3.90.79.10:FF:000003">
    <property type="entry name" value="M7GpppN-mRNA hydrolase isoform 2"/>
    <property type="match status" value="1"/>
</dbReference>
<comment type="caution">
    <text evidence="11">The sequence shown here is derived from an EMBL/GenBank/DDBJ whole genome shotgun (WGS) entry which is preliminary data.</text>
</comment>
<dbReference type="GO" id="GO:0030145">
    <property type="term" value="F:manganese ion binding"/>
    <property type="evidence" value="ECO:0007669"/>
    <property type="project" value="InterPro"/>
</dbReference>
<comment type="subcellular location">
    <subcellularLocation>
        <location evidence="2">Cytoplasm</location>
    </subcellularLocation>
</comment>
<evidence type="ECO:0000313" key="11">
    <source>
        <dbReference type="EMBL" id="KKY18881.1"/>
    </source>
</evidence>
<keyword evidence="4" id="KW-0963">Cytoplasm</keyword>
<sequence length="715" mass="78534">MKLEDWLDDLCVRFIINLPHEELGSVERICFQIEEAQWFYEDFIRPLDPSLPSLPLRNFSLLIFQHCPLFAGFPQDFFSEAFSQFLAYKTRVPVRGAILLNEAMDHVLLVKGWKKNANWSFPRGKINKDEKDLDCAVREVYEETGYDIKGAGLVPDESEAKYISVTIREQDVGLYVFRSVPMDVDFQPKTRKEISKVKWYKLADLPTFKRNKHQEGNGQSLAMNANKFYMVAPFLHELRKWISFQRKRDAIEGRHLAARPAFGEAAAVTEDEQELVDPNASGPVRIIPRPSDLPEVTLSHERPTDVSAHLKALLNVSNVVPQETKVIPISMPPPSLLPANTQAVNPARNATNPTPASVAPYLQTGDPTFAGLQRHGASASVVPPASSLPPLNSHARTLLDAFRSPPMPTASLQSDNPTKAVQSPVQQQSGSLYQSTGVSRPEVNARQASTQHHINLLGLFRQTPPQSNAVEPLGGPSRNQNGPAELSAQPPSSAGVSSQNNHKDLLMQLFKQKGSGPPLPNFAPLQKPSAPIQILQRTTQEAQSPMQGMQRPNLNASQTESPNSTPKPFQPQILRRPAEADRQLNGTVQHLLNTPSAPTANSTISHDRRTSQTETQKRALLSLFNKQSSATSHNQTHSTIGSPASGAMPSTGSIINPLDEKVELGPEDVGFTPPPRSRMGSTSTLGSVITPTVTRTTTASDRAFLLQYLGVAKGN</sequence>
<protein>
    <submittedName>
        <fullName evidence="11">Putative mrna-decapping enzyme 2</fullName>
    </submittedName>
</protein>
<name>A0A0G2E975_PHACM</name>
<dbReference type="GO" id="GO:0140933">
    <property type="term" value="F:5'-(N(7)-methylguanosine 5'-triphospho)-[mRNA] hydrolase activity"/>
    <property type="evidence" value="ECO:0007669"/>
    <property type="project" value="InterPro"/>
</dbReference>
<keyword evidence="6" id="KW-0378">Hydrolase</keyword>
<evidence type="ECO:0000256" key="1">
    <source>
        <dbReference type="ARBA" id="ARBA00001936"/>
    </source>
</evidence>
<dbReference type="CDD" id="cd03672">
    <property type="entry name" value="NUDIX_Dcp2p_Nudt20"/>
    <property type="match status" value="1"/>
</dbReference>
<evidence type="ECO:0000256" key="2">
    <source>
        <dbReference type="ARBA" id="ARBA00004496"/>
    </source>
</evidence>
<dbReference type="GO" id="GO:0000290">
    <property type="term" value="P:deadenylation-dependent decapping of nuclear-transcribed mRNA"/>
    <property type="evidence" value="ECO:0007669"/>
    <property type="project" value="InterPro"/>
</dbReference>
<keyword evidence="7" id="KW-0694">RNA-binding</keyword>
<evidence type="ECO:0000256" key="3">
    <source>
        <dbReference type="ARBA" id="ARBA00005279"/>
    </source>
</evidence>
<feature type="compositionally biased region" description="Polar residues" evidence="9">
    <location>
        <begin position="410"/>
        <end position="438"/>
    </location>
</feature>
<evidence type="ECO:0000256" key="8">
    <source>
        <dbReference type="ARBA" id="ARBA00023211"/>
    </source>
</evidence>
<dbReference type="InterPro" id="IPR044099">
    <property type="entry name" value="Dcp2_NUDIX"/>
</dbReference>
<dbReference type="Proteomes" id="UP000053317">
    <property type="component" value="Unassembled WGS sequence"/>
</dbReference>
<evidence type="ECO:0000256" key="9">
    <source>
        <dbReference type="SAM" id="MobiDB-lite"/>
    </source>
</evidence>
<feature type="region of interest" description="Disordered" evidence="9">
    <location>
        <begin position="591"/>
        <end position="615"/>
    </location>
</feature>
<dbReference type="PROSITE" id="PS51462">
    <property type="entry name" value="NUDIX"/>
    <property type="match status" value="1"/>
</dbReference>
<feature type="region of interest" description="Disordered" evidence="9">
    <location>
        <begin position="402"/>
        <end position="449"/>
    </location>
</feature>
<dbReference type="InterPro" id="IPR020084">
    <property type="entry name" value="NUDIX_hydrolase_CS"/>
</dbReference>
<dbReference type="GO" id="GO:0000184">
    <property type="term" value="P:nuclear-transcribed mRNA catabolic process, nonsense-mediated decay"/>
    <property type="evidence" value="ECO:0007669"/>
    <property type="project" value="InterPro"/>
</dbReference>
<evidence type="ECO:0000256" key="4">
    <source>
        <dbReference type="ARBA" id="ARBA00022490"/>
    </source>
</evidence>
<dbReference type="PANTHER" id="PTHR23114:SF17">
    <property type="entry name" value="M7GPPPN-MRNA HYDROLASE"/>
    <property type="match status" value="1"/>
</dbReference>
<reference evidence="11 12" key="2">
    <citation type="submission" date="2015-05" db="EMBL/GenBank/DDBJ databases">
        <authorList>
            <person name="Morales-Cruz A."/>
            <person name="Amrine K.C."/>
            <person name="Cantu D."/>
        </authorList>
    </citation>
    <scope>NUCLEOTIDE SEQUENCE [LARGE SCALE GENOMIC DNA]</scope>
    <source>
        <strain evidence="11">UCRPC4</strain>
    </source>
</reference>
<evidence type="ECO:0000256" key="7">
    <source>
        <dbReference type="ARBA" id="ARBA00022884"/>
    </source>
</evidence>
<reference evidence="11 12" key="1">
    <citation type="submission" date="2015-05" db="EMBL/GenBank/DDBJ databases">
        <title>Distinctive expansion of gene families associated with plant cell wall degradation and secondary metabolism in the genomes of grapevine trunk pathogens.</title>
        <authorList>
            <person name="Lawrence D.P."/>
            <person name="Travadon R."/>
            <person name="Rolshausen P.E."/>
            <person name="Baumgartner K."/>
        </authorList>
    </citation>
    <scope>NUCLEOTIDE SEQUENCE [LARGE SCALE GENOMIC DNA]</scope>
    <source>
        <strain evidence="11">UCRPC4</strain>
    </source>
</reference>
<dbReference type="Pfam" id="PF00293">
    <property type="entry name" value="NUDIX"/>
    <property type="match status" value="1"/>
</dbReference>
<keyword evidence="8" id="KW-0464">Manganese</keyword>
<proteinExistence type="inferred from homology"/>
<evidence type="ECO:0000313" key="12">
    <source>
        <dbReference type="Proteomes" id="UP000053317"/>
    </source>
</evidence>
<dbReference type="GO" id="GO:0003723">
    <property type="term" value="F:RNA binding"/>
    <property type="evidence" value="ECO:0007669"/>
    <property type="project" value="UniProtKB-KW"/>
</dbReference>
<feature type="compositionally biased region" description="Polar residues" evidence="9">
    <location>
        <begin position="627"/>
        <end position="654"/>
    </location>
</feature>
<comment type="cofactor">
    <cofactor evidence="1">
        <name>Mn(2+)</name>
        <dbReference type="ChEBI" id="CHEBI:29035"/>
    </cofactor>
</comment>
<dbReference type="OrthoDB" id="18996at2759"/>
<dbReference type="SUPFAM" id="SSF140586">
    <property type="entry name" value="Dcp2 domain-like"/>
    <property type="match status" value="1"/>
</dbReference>
<gene>
    <name evidence="11" type="ORF">UCRPC4_g04726</name>
</gene>
<keyword evidence="12" id="KW-1185">Reference proteome</keyword>